<accession>S7TG39</accession>
<proteinExistence type="inferred from homology"/>
<dbReference type="NCBIfam" id="NF002565">
    <property type="entry name" value="PRK02195.1"/>
    <property type="match status" value="1"/>
</dbReference>
<keyword evidence="2" id="KW-0813">Transport</keyword>
<gene>
    <name evidence="5" type="ORF">dsat_1710</name>
</gene>
<keyword evidence="3" id="KW-0406">Ion transport</keyword>
<dbReference type="OrthoDB" id="5637912at2"/>
<sequence length="201" mass="23678">MAKIKLTKNELKTQRDALARYRRFLPTLQLKKQSLQLEVRRLAHELKEKKQEEDRTRAEMAAWIKLFAEPFDFSPYVALDGLVISRGNVVGVSIPVLEELRFPARMPDPRETPAWTDEGVRMLRRLIRLRVEREVVREQHLRLAEELRTTTQRVNLFEKVKIPESRENIRRIQIFLGDEQTAAVARAKIAKTKTREREAQL</sequence>
<dbReference type="Pfam" id="PF01813">
    <property type="entry name" value="ATP-synt_D"/>
    <property type="match status" value="1"/>
</dbReference>
<dbReference type="AlphaFoldDB" id="S7TG39"/>
<dbReference type="Gene3D" id="1.10.287.3240">
    <property type="match status" value="1"/>
</dbReference>
<dbReference type="NCBIfam" id="TIGR00309">
    <property type="entry name" value="V_ATPase_subD"/>
    <property type="match status" value="1"/>
</dbReference>
<comment type="similarity">
    <text evidence="1">Belongs to the V-ATPase D subunit family.</text>
</comment>
<evidence type="ECO:0000256" key="4">
    <source>
        <dbReference type="SAM" id="Coils"/>
    </source>
</evidence>
<comment type="caution">
    <text evidence="5">The sequence shown here is derived from an EMBL/GenBank/DDBJ whole genome shotgun (WGS) entry which is preliminary data.</text>
</comment>
<reference evidence="5 6" key="1">
    <citation type="journal article" date="2013" name="Genome Announc.">
        <title>Draft genome sequences for three mercury-methylating, sulfate-reducing bacteria.</title>
        <authorList>
            <person name="Brown S.D."/>
            <person name="Hurt R.A.Jr."/>
            <person name="Gilmour C.C."/>
            <person name="Elias D.A."/>
        </authorList>
    </citation>
    <scope>NUCLEOTIDE SEQUENCE [LARGE SCALE GENOMIC DNA]</scope>
    <source>
        <strain evidence="5 6">DSM 16529</strain>
    </source>
</reference>
<feature type="coiled-coil region" evidence="4">
    <location>
        <begin position="32"/>
        <end position="59"/>
    </location>
</feature>
<dbReference type="EMBL" id="ATHI01000001">
    <property type="protein sequence ID" value="EPR36182.1"/>
    <property type="molecule type" value="Genomic_DNA"/>
</dbReference>
<evidence type="ECO:0000313" key="5">
    <source>
        <dbReference type="EMBL" id="EPR36182.1"/>
    </source>
</evidence>
<dbReference type="eggNOG" id="COG1394">
    <property type="taxonomic scope" value="Bacteria"/>
</dbReference>
<evidence type="ECO:0000313" key="6">
    <source>
        <dbReference type="Proteomes" id="UP000014975"/>
    </source>
</evidence>
<organism evidence="5 6">
    <name type="scientific">Alkalidesulfovibrio alkalitolerans DSM 16529</name>
    <dbReference type="NCBI Taxonomy" id="1121439"/>
    <lineage>
        <taxon>Bacteria</taxon>
        <taxon>Pseudomonadati</taxon>
        <taxon>Thermodesulfobacteriota</taxon>
        <taxon>Desulfovibrionia</taxon>
        <taxon>Desulfovibrionales</taxon>
        <taxon>Desulfovibrionaceae</taxon>
        <taxon>Alkalidesulfovibrio</taxon>
    </lineage>
</organism>
<name>S7TG39_9BACT</name>
<dbReference type="RefSeq" id="WP_020885596.1">
    <property type="nucleotide sequence ID" value="NZ_ATHI01000001.1"/>
</dbReference>
<dbReference type="InterPro" id="IPR002699">
    <property type="entry name" value="V_ATPase_D"/>
</dbReference>
<dbReference type="PATRIC" id="fig|1121439.3.peg.94"/>
<evidence type="ECO:0000256" key="1">
    <source>
        <dbReference type="ARBA" id="ARBA00005850"/>
    </source>
</evidence>
<dbReference type="GO" id="GO:0046961">
    <property type="term" value="F:proton-transporting ATPase activity, rotational mechanism"/>
    <property type="evidence" value="ECO:0007669"/>
    <property type="project" value="InterPro"/>
</dbReference>
<dbReference type="STRING" id="1121439.dsat_1710"/>
<evidence type="ECO:0000256" key="3">
    <source>
        <dbReference type="ARBA" id="ARBA00023065"/>
    </source>
</evidence>
<evidence type="ECO:0000256" key="2">
    <source>
        <dbReference type="ARBA" id="ARBA00022448"/>
    </source>
</evidence>
<dbReference type="Proteomes" id="UP000014975">
    <property type="component" value="Unassembled WGS sequence"/>
</dbReference>
<keyword evidence="4" id="KW-0175">Coiled coil</keyword>
<keyword evidence="6" id="KW-1185">Reference proteome</keyword>
<protein>
    <submittedName>
        <fullName evidence="5">V-type ATPase, D subunit</fullName>
    </submittedName>
</protein>